<feature type="domain" description="HTH araC/xylS-type" evidence="4">
    <location>
        <begin position="185"/>
        <end position="283"/>
    </location>
</feature>
<keyword evidence="6" id="KW-1185">Reference proteome</keyword>
<evidence type="ECO:0000256" key="3">
    <source>
        <dbReference type="ARBA" id="ARBA00023163"/>
    </source>
</evidence>
<proteinExistence type="predicted"/>
<dbReference type="AlphaFoldDB" id="A0AA41W7Z6"/>
<dbReference type="PANTHER" id="PTHR43280">
    <property type="entry name" value="ARAC-FAMILY TRANSCRIPTIONAL REGULATOR"/>
    <property type="match status" value="1"/>
</dbReference>
<sequence>MSVSPVSFENIHLPSASSFGLRHYQLPPSLALKAQPHFHMMYECMWFREIEGEVEINDVIYSLSPGTLMFVPTLQAHSMRSSASDQDFFLFQYEARLYRELDLTPSHQPMMVPLVSKLDQDSAQHLNHLLKWSTELGEQALEWGMKASLLKALLLFIHQQQLKQQLEPFDGTSPAVSHKSMARILPLLQTIEQGDALRMSLDDAAEFCGMSRYHFSRTFKSLFGQNFKDYLLRRKISAAVSLLIHSEQSIADIAYQCEFTDTAYFCSKFRQQMGQTPGEFRRLLININEF</sequence>
<name>A0AA41W7Z6_9GAMM</name>
<dbReference type="Pfam" id="PF12833">
    <property type="entry name" value="HTH_18"/>
    <property type="match status" value="1"/>
</dbReference>
<evidence type="ECO:0000313" key="5">
    <source>
        <dbReference type="EMBL" id="MCM2680491.1"/>
    </source>
</evidence>
<dbReference type="PANTHER" id="PTHR43280:SF28">
    <property type="entry name" value="HTH-TYPE TRANSCRIPTIONAL ACTIVATOR RHAS"/>
    <property type="match status" value="1"/>
</dbReference>
<gene>
    <name evidence="5" type="ORF">NAF29_12550</name>
</gene>
<dbReference type="PRINTS" id="PR00032">
    <property type="entry name" value="HTHARAC"/>
</dbReference>
<dbReference type="Gene3D" id="2.60.120.10">
    <property type="entry name" value="Jelly Rolls"/>
    <property type="match status" value="1"/>
</dbReference>
<keyword evidence="3" id="KW-0804">Transcription</keyword>
<dbReference type="PROSITE" id="PS01124">
    <property type="entry name" value="HTH_ARAC_FAMILY_2"/>
    <property type="match status" value="1"/>
</dbReference>
<accession>A0AA41W7Z6</accession>
<dbReference type="InterPro" id="IPR009057">
    <property type="entry name" value="Homeodomain-like_sf"/>
</dbReference>
<evidence type="ECO:0000259" key="4">
    <source>
        <dbReference type="PROSITE" id="PS01124"/>
    </source>
</evidence>
<organism evidence="5 6">
    <name type="scientific">Echinimonas agarilytica</name>
    <dbReference type="NCBI Taxonomy" id="1215918"/>
    <lineage>
        <taxon>Bacteria</taxon>
        <taxon>Pseudomonadati</taxon>
        <taxon>Pseudomonadota</taxon>
        <taxon>Gammaproteobacteria</taxon>
        <taxon>Alteromonadales</taxon>
        <taxon>Echinimonadaceae</taxon>
        <taxon>Echinimonas</taxon>
    </lineage>
</organism>
<evidence type="ECO:0000313" key="6">
    <source>
        <dbReference type="Proteomes" id="UP001165393"/>
    </source>
</evidence>
<dbReference type="Gene3D" id="1.10.10.60">
    <property type="entry name" value="Homeodomain-like"/>
    <property type="match status" value="2"/>
</dbReference>
<comment type="caution">
    <text evidence="5">The sequence shown here is derived from an EMBL/GenBank/DDBJ whole genome shotgun (WGS) entry which is preliminary data.</text>
</comment>
<dbReference type="EMBL" id="JAMQGP010000006">
    <property type="protein sequence ID" value="MCM2680491.1"/>
    <property type="molecule type" value="Genomic_DNA"/>
</dbReference>
<dbReference type="Proteomes" id="UP001165393">
    <property type="component" value="Unassembled WGS sequence"/>
</dbReference>
<keyword evidence="1" id="KW-0805">Transcription regulation</keyword>
<protein>
    <submittedName>
        <fullName evidence="5">Helix-turn-helix transcriptional regulator</fullName>
    </submittedName>
</protein>
<dbReference type="InterPro" id="IPR020449">
    <property type="entry name" value="Tscrpt_reg_AraC-type_HTH"/>
</dbReference>
<dbReference type="SMART" id="SM00342">
    <property type="entry name" value="HTH_ARAC"/>
    <property type="match status" value="1"/>
</dbReference>
<keyword evidence="2" id="KW-0238">DNA-binding</keyword>
<dbReference type="InterPro" id="IPR011051">
    <property type="entry name" value="RmlC_Cupin_sf"/>
</dbReference>
<evidence type="ECO:0000256" key="2">
    <source>
        <dbReference type="ARBA" id="ARBA00023125"/>
    </source>
</evidence>
<dbReference type="InterPro" id="IPR014710">
    <property type="entry name" value="RmlC-like_jellyroll"/>
</dbReference>
<dbReference type="GO" id="GO:0043565">
    <property type="term" value="F:sequence-specific DNA binding"/>
    <property type="evidence" value="ECO:0007669"/>
    <property type="project" value="InterPro"/>
</dbReference>
<dbReference type="InterPro" id="IPR018060">
    <property type="entry name" value="HTH_AraC"/>
</dbReference>
<reference evidence="5 6" key="1">
    <citation type="journal article" date="2013" name="Antonie Van Leeuwenhoek">
        <title>Echinimonas agarilytica gen. nov., sp. nov., a new gammaproteobacterium isolated from the sea urchin Strongylocentrotus intermedius.</title>
        <authorList>
            <person name="Nedashkovskaya O.I."/>
            <person name="Stenkova A.M."/>
            <person name="Zhukova N.V."/>
            <person name="Van Trappen S."/>
            <person name="Lee J.S."/>
            <person name="Kim S.B."/>
        </authorList>
    </citation>
    <scope>NUCLEOTIDE SEQUENCE [LARGE SCALE GENOMIC DNA]</scope>
    <source>
        <strain evidence="5 6">KMM 6351</strain>
    </source>
</reference>
<dbReference type="SUPFAM" id="SSF46689">
    <property type="entry name" value="Homeodomain-like"/>
    <property type="match status" value="2"/>
</dbReference>
<dbReference type="SUPFAM" id="SSF51182">
    <property type="entry name" value="RmlC-like cupins"/>
    <property type="match status" value="1"/>
</dbReference>
<dbReference type="GO" id="GO:0003700">
    <property type="term" value="F:DNA-binding transcription factor activity"/>
    <property type="evidence" value="ECO:0007669"/>
    <property type="project" value="InterPro"/>
</dbReference>
<evidence type="ECO:0000256" key="1">
    <source>
        <dbReference type="ARBA" id="ARBA00023015"/>
    </source>
</evidence>
<dbReference type="RefSeq" id="WP_251261933.1">
    <property type="nucleotide sequence ID" value="NZ_JAMQGP010000006.1"/>
</dbReference>